<evidence type="ECO:0000256" key="1">
    <source>
        <dbReference type="SAM" id="MobiDB-lite"/>
    </source>
</evidence>
<feature type="region of interest" description="Disordered" evidence="1">
    <location>
        <begin position="110"/>
        <end position="133"/>
    </location>
</feature>
<evidence type="ECO:0008006" key="4">
    <source>
        <dbReference type="Google" id="ProtNLM"/>
    </source>
</evidence>
<dbReference type="OrthoDB" id="7459479at2759"/>
<dbReference type="PANTHER" id="PTHR36971:SF1">
    <property type="entry name" value="METHYLTRANSFERASE DOMAIN-CONTAINING PROTEIN"/>
    <property type="match status" value="1"/>
</dbReference>
<dbReference type="PANTHER" id="PTHR36971">
    <property type="entry name" value="UNNAMED PRODUCT"/>
    <property type="match status" value="1"/>
</dbReference>
<dbReference type="AlphaFoldDB" id="A0A830HBA1"/>
<dbReference type="InterPro" id="IPR029063">
    <property type="entry name" value="SAM-dependent_MTases_sf"/>
</dbReference>
<dbReference type="EMBL" id="BNJQ01000006">
    <property type="protein sequence ID" value="GHP03753.1"/>
    <property type="molecule type" value="Genomic_DNA"/>
</dbReference>
<accession>A0A830HBA1</accession>
<protein>
    <recommendedName>
        <fullName evidence="4">Methyltransferase domain-containing protein</fullName>
    </recommendedName>
</protein>
<dbReference type="Gene3D" id="3.40.50.150">
    <property type="entry name" value="Vaccinia Virus protein VP39"/>
    <property type="match status" value="1"/>
</dbReference>
<proteinExistence type="predicted"/>
<feature type="compositionally biased region" description="Basic and acidic residues" evidence="1">
    <location>
        <begin position="114"/>
        <end position="132"/>
    </location>
</feature>
<evidence type="ECO:0000313" key="3">
    <source>
        <dbReference type="Proteomes" id="UP000660262"/>
    </source>
</evidence>
<name>A0A830HBA1_9CHLO</name>
<evidence type="ECO:0000313" key="2">
    <source>
        <dbReference type="EMBL" id="GHP03753.1"/>
    </source>
</evidence>
<dbReference type="Proteomes" id="UP000660262">
    <property type="component" value="Unassembled WGS sequence"/>
</dbReference>
<reference evidence="2" key="1">
    <citation type="submission" date="2020-10" db="EMBL/GenBank/DDBJ databases">
        <title>Unveiling of a novel bifunctional photoreceptor, Dualchrome1, isolated from a cosmopolitan green alga.</title>
        <authorList>
            <person name="Suzuki S."/>
            <person name="Kawachi M."/>
        </authorList>
    </citation>
    <scope>NUCLEOTIDE SEQUENCE</scope>
    <source>
        <strain evidence="2">NIES 2893</strain>
    </source>
</reference>
<sequence>MSAAPGGGGESATPRDVAALAAVPARVTSRTTRQWPSERSDASRLFVEFVTSRLAGPLAVGGQVIDVAGGKGRVAAALQNKHGVNVVVIDPREELGIALDWTKRRHAALRARQRRGEEQDDEPKSEQGEGRKQRLPRHLCAFFSPALWGGDDDEVLQTSLRRAWFASPYFAPALVHGTRPRVDAANAVVEDKSAEEETSPSSKLTGRGACWRCGPDAEGGARASACASDGVSGYLQHHAYMCPNGATDIRHATASAPRVNEAEAQALLRDCTAVIALHPDQCTDDIVKFVSMFRKPFAIVPCCVFPNTFKRTLWDGTPVRTHDHLVRWVAEQTGGTIAEIDARDGDGRDKVSVDTGNASQQKKGRRYTVVYRQSWDTDM</sequence>
<keyword evidence="3" id="KW-1185">Reference proteome</keyword>
<dbReference type="SUPFAM" id="SSF53335">
    <property type="entry name" value="S-adenosyl-L-methionine-dependent methyltransferases"/>
    <property type="match status" value="1"/>
</dbReference>
<organism evidence="2 3">
    <name type="scientific">Pycnococcus provasolii</name>
    <dbReference type="NCBI Taxonomy" id="41880"/>
    <lineage>
        <taxon>Eukaryota</taxon>
        <taxon>Viridiplantae</taxon>
        <taxon>Chlorophyta</taxon>
        <taxon>Pseudoscourfieldiophyceae</taxon>
        <taxon>Pseudoscourfieldiales</taxon>
        <taxon>Pycnococcaceae</taxon>
        <taxon>Pycnococcus</taxon>
    </lineage>
</organism>
<gene>
    <name evidence="2" type="ORF">PPROV_000250800</name>
</gene>
<comment type="caution">
    <text evidence="2">The sequence shown here is derived from an EMBL/GenBank/DDBJ whole genome shotgun (WGS) entry which is preliminary data.</text>
</comment>